<accession>A0A1G9LBM9</accession>
<reference evidence="2" key="1">
    <citation type="submission" date="2016-10" db="EMBL/GenBank/DDBJ databases">
        <authorList>
            <person name="Varghese N."/>
            <person name="Submissions S."/>
        </authorList>
    </citation>
    <scope>NUCLEOTIDE SEQUENCE [LARGE SCALE GENOMIC DNA]</scope>
    <source>
        <strain evidence="2">DSM 19110</strain>
    </source>
</reference>
<organism evidence="1 2">
    <name type="scientific">Pedobacter steynii</name>
    <dbReference type="NCBI Taxonomy" id="430522"/>
    <lineage>
        <taxon>Bacteria</taxon>
        <taxon>Pseudomonadati</taxon>
        <taxon>Bacteroidota</taxon>
        <taxon>Sphingobacteriia</taxon>
        <taxon>Sphingobacteriales</taxon>
        <taxon>Sphingobacteriaceae</taxon>
        <taxon>Pedobacter</taxon>
    </lineage>
</organism>
<sequence>MKTATTTLSETNFRQLTSYEIDYPLYGIGKFWILDAYIEDFRMEVFNWIKTACSLSNDQFGDPDEFELLHHQCIKLLEIAHILYTSEENFKIEKDHPVYRNVKACFGYYLENEQILSCPHLYFRKLVGNEVNDVNIFFEEFFDYRSLTEWYDILDQLLISSREESSVVKNEEIGPVILEINEYLEKLMESIGVVFETKALAYITRHHPELLD</sequence>
<dbReference type="OrthoDB" id="726719at2"/>
<keyword evidence="2" id="KW-1185">Reference proteome</keyword>
<evidence type="ECO:0000313" key="2">
    <source>
        <dbReference type="Proteomes" id="UP000183200"/>
    </source>
</evidence>
<dbReference type="Proteomes" id="UP000183200">
    <property type="component" value="Unassembled WGS sequence"/>
</dbReference>
<evidence type="ECO:0000313" key="1">
    <source>
        <dbReference type="EMBL" id="SDL59246.1"/>
    </source>
</evidence>
<gene>
    <name evidence="1" type="ORF">SAMN05421820_101835</name>
</gene>
<dbReference type="EMBL" id="FNGY01000001">
    <property type="protein sequence ID" value="SDL59246.1"/>
    <property type="molecule type" value="Genomic_DNA"/>
</dbReference>
<proteinExistence type="predicted"/>
<protein>
    <submittedName>
        <fullName evidence="1">Uncharacterized protein</fullName>
    </submittedName>
</protein>
<name>A0A1G9LBM9_9SPHI</name>
<dbReference type="AlphaFoldDB" id="A0A1G9LBM9"/>
<dbReference type="RefSeq" id="WP_074604822.1">
    <property type="nucleotide sequence ID" value="NZ_FNGY01000001.1"/>
</dbReference>